<dbReference type="EMBL" id="JBJURJ010000004">
    <property type="protein sequence ID" value="MFM9328220.1"/>
    <property type="molecule type" value="Genomic_DNA"/>
</dbReference>
<keyword evidence="2" id="KW-1185">Reference proteome</keyword>
<sequence length="305" mass="34014">MNLHALRIFHTVAEKGGVTRASEDLLISQPAVTAQVRNLEKELGFALLAPKGRGALLTDGGRLVADYAKRLFALEREIESGIREYKAGFSGVLRIVATYLPANLLLPEWLARYKQEHPQVEVVLTTVNSREAVEQLLHYDAEVAVYGGGWEEQPGIAWEQLLEDELWFIVPNSHPYAGQEISLAEMMKVPFILREEGSSTRERLFSLCRALNVNPPKVGLQFNGVGEAVRAVIAGYGANFISSMAVRDYVERKEVSRVFVRGLTLMNPIAVCTRKEEMLSPVAEAFVGLIRGEVKWWQKRPRGGV</sequence>
<evidence type="ECO:0000313" key="1">
    <source>
        <dbReference type="EMBL" id="MFM9328220.1"/>
    </source>
</evidence>
<organism evidence="1 2">
    <name type="scientific">Paenibacillus mesotrionivorans</name>
    <dbReference type="NCBI Taxonomy" id="3160968"/>
    <lineage>
        <taxon>Bacteria</taxon>
        <taxon>Bacillati</taxon>
        <taxon>Bacillota</taxon>
        <taxon>Bacilli</taxon>
        <taxon>Bacillales</taxon>
        <taxon>Paenibacillaceae</taxon>
        <taxon>Paenibacillus</taxon>
    </lineage>
</organism>
<accession>A0ACC7NVL8</accession>
<gene>
    <name evidence="1" type="ORF">ACI1P1_07980</name>
</gene>
<comment type="caution">
    <text evidence="1">The sequence shown here is derived from an EMBL/GenBank/DDBJ whole genome shotgun (WGS) entry which is preliminary data.</text>
</comment>
<proteinExistence type="predicted"/>
<protein>
    <submittedName>
        <fullName evidence="1">LysR substrate-binding domain-containing protein</fullName>
    </submittedName>
</protein>
<dbReference type="Proteomes" id="UP001631969">
    <property type="component" value="Unassembled WGS sequence"/>
</dbReference>
<name>A0ACC7NVL8_9BACL</name>
<evidence type="ECO:0000313" key="2">
    <source>
        <dbReference type="Proteomes" id="UP001631969"/>
    </source>
</evidence>
<reference evidence="1" key="1">
    <citation type="submission" date="2024-12" db="EMBL/GenBank/DDBJ databases">
        <authorList>
            <person name="Wu N."/>
        </authorList>
    </citation>
    <scope>NUCLEOTIDE SEQUENCE</scope>
    <source>
        <strain evidence="1">P15</strain>
    </source>
</reference>